<dbReference type="InterPro" id="IPR007688">
    <property type="entry name" value="Conjugal_tfr_TrbL/VirB6"/>
</dbReference>
<feature type="region of interest" description="Disordered" evidence="4">
    <location>
        <begin position="775"/>
        <end position="813"/>
    </location>
</feature>
<accession>A0A5E4MWD3</accession>
<dbReference type="Proteomes" id="UP000325440">
    <property type="component" value="Unassembled WGS sequence"/>
</dbReference>
<keyword evidence="1 5" id="KW-0812">Transmembrane</keyword>
<evidence type="ECO:0000256" key="3">
    <source>
        <dbReference type="ARBA" id="ARBA00023136"/>
    </source>
</evidence>
<evidence type="ECO:0000256" key="4">
    <source>
        <dbReference type="SAM" id="MobiDB-lite"/>
    </source>
</evidence>
<reference evidence="7 8" key="1">
    <citation type="submission" date="2019-08" db="EMBL/GenBank/DDBJ databases">
        <authorList>
            <person name="Alioto T."/>
            <person name="Alioto T."/>
            <person name="Gomez Garrido J."/>
        </authorList>
    </citation>
    <scope>NUCLEOTIDE SEQUENCE [LARGE SCALE GENOMIC DNA]</scope>
</reference>
<dbReference type="EMBL" id="CABPRJ010001060">
    <property type="protein sequence ID" value="VVC35116.1"/>
    <property type="molecule type" value="Genomic_DNA"/>
</dbReference>
<dbReference type="PROSITE" id="PS51257">
    <property type="entry name" value="PROKAR_LIPOPROTEIN"/>
    <property type="match status" value="1"/>
</dbReference>
<feature type="compositionally biased region" description="Polar residues" evidence="4">
    <location>
        <begin position="782"/>
        <end position="813"/>
    </location>
</feature>
<evidence type="ECO:0000256" key="5">
    <source>
        <dbReference type="SAM" id="Phobius"/>
    </source>
</evidence>
<sequence>MIRVLLIMSFFLLSGCEEHCIRPQDIGAREKFNIVSTQQKWVSSEVEVSAGMKVVEIDIVANELDFCTKQGEVSKDVLVYPNPNQFSVNILYLPVELPFELKAGDTISFSIIENKICKNNGNGDERPINIDETCSEEETAYFAKILNQQDCDSQKCPNKYLLNGGRWLNGKEYWPDNMKEDEIRTTKEEIEKVLRQNGAIDCSNLPNMVGKIDTYLLNLMNNKCNPQNFAQFESLLNSQRLILDLEDALSNTSDGDGDGYAKVAEAIRKFTEVKEAETYIPSLMIYMNDENFNHIPGVILTNYGYEIKKDHSKGEKLFFNLGYGNSGKGGYNIRVQRNINLNNKSINTNHVLYMHVADSIPKHNPGENITDDIPVDISKVYDHDHIDDIMKKLNRKTGKIYFGIKDYGCNYKNNKGNFNINITAKEPPVRTFSAIYNFFDTGVKKAFFGFNDDTQKPNSFSGSGDSPTKRLYESFVTSNKSATATIRSTIIALLVLYIVLYTLYYFFGLTHASIHEFLIVCVKIAIITQLLRDDSWNFFYNNAFSIFVNAPIELIRIANLRGTDPNVNVFEFLDLPLNRFLSWQSILLIVSLLFSGPLGIVAFCLVIWGFIIVSLAIFNILFSFITSVAIMALLLSLAPIFIICALFQYTRQMFFRWVGYLARFAIYPVILLICVSLISQVMDYIVYSVFNFEVCSKCILSINLKLFEPCLFHYYAAKHTPNITAIMAFIILGHAMKALLEAASEISDTLFSSYVSNEPGKQYKQSLLGVGGIDEHSRQERQGSAPTQPLSKRPQIPQQRSQGSQKPQIPNEK</sequence>
<dbReference type="Pfam" id="PF04610">
    <property type="entry name" value="TrbL"/>
    <property type="match status" value="1"/>
</dbReference>
<feature type="signal peptide" evidence="6">
    <location>
        <begin position="1"/>
        <end position="16"/>
    </location>
</feature>
<feature type="transmembrane region" description="Helical" evidence="5">
    <location>
        <begin position="586"/>
        <end position="618"/>
    </location>
</feature>
<evidence type="ECO:0000313" key="8">
    <source>
        <dbReference type="Proteomes" id="UP000325440"/>
    </source>
</evidence>
<name>A0A5E4MWD3_9HEMI</name>
<feature type="transmembrane region" description="Helical" evidence="5">
    <location>
        <begin position="489"/>
        <end position="507"/>
    </location>
</feature>
<dbReference type="GO" id="GO:0030255">
    <property type="term" value="P:protein secretion by the type IV secretion system"/>
    <property type="evidence" value="ECO:0007669"/>
    <property type="project" value="InterPro"/>
</dbReference>
<protein>
    <submittedName>
        <fullName evidence="7">Plasmid conjugal transfer TrbL/VirB6</fullName>
    </submittedName>
</protein>
<feature type="chain" id="PRO_5022829648" evidence="6">
    <location>
        <begin position="17"/>
        <end position="813"/>
    </location>
</feature>
<evidence type="ECO:0000256" key="1">
    <source>
        <dbReference type="ARBA" id="ARBA00022692"/>
    </source>
</evidence>
<evidence type="ECO:0000313" key="7">
    <source>
        <dbReference type="EMBL" id="VVC35116.1"/>
    </source>
</evidence>
<keyword evidence="8" id="KW-1185">Reference proteome</keyword>
<evidence type="ECO:0000256" key="2">
    <source>
        <dbReference type="ARBA" id="ARBA00022989"/>
    </source>
</evidence>
<proteinExistence type="predicted"/>
<keyword evidence="3 5" id="KW-0472">Membrane</keyword>
<dbReference type="AlphaFoldDB" id="A0A5E4MWD3"/>
<feature type="transmembrane region" description="Helical" evidence="5">
    <location>
        <begin position="661"/>
        <end position="682"/>
    </location>
</feature>
<keyword evidence="2 5" id="KW-1133">Transmembrane helix</keyword>
<dbReference type="OrthoDB" id="8300177at2759"/>
<evidence type="ECO:0000256" key="6">
    <source>
        <dbReference type="SAM" id="SignalP"/>
    </source>
</evidence>
<keyword evidence="6" id="KW-0732">Signal</keyword>
<feature type="transmembrane region" description="Helical" evidence="5">
    <location>
        <begin position="624"/>
        <end position="649"/>
    </location>
</feature>
<organism evidence="7 8">
    <name type="scientific">Cinara cedri</name>
    <dbReference type="NCBI Taxonomy" id="506608"/>
    <lineage>
        <taxon>Eukaryota</taxon>
        <taxon>Metazoa</taxon>
        <taxon>Ecdysozoa</taxon>
        <taxon>Arthropoda</taxon>
        <taxon>Hexapoda</taxon>
        <taxon>Insecta</taxon>
        <taxon>Pterygota</taxon>
        <taxon>Neoptera</taxon>
        <taxon>Paraneoptera</taxon>
        <taxon>Hemiptera</taxon>
        <taxon>Sternorrhyncha</taxon>
        <taxon>Aphidomorpha</taxon>
        <taxon>Aphidoidea</taxon>
        <taxon>Aphididae</taxon>
        <taxon>Lachninae</taxon>
        <taxon>Cinara</taxon>
    </lineage>
</organism>
<gene>
    <name evidence="7" type="ORF">CINCED_3A020747</name>
</gene>